<reference evidence="1" key="2">
    <citation type="submission" date="2020-08" db="EMBL/GenBank/DDBJ databases">
        <title>Plant Genome Project.</title>
        <authorList>
            <person name="Zhang R.-G."/>
        </authorList>
    </citation>
    <scope>NUCLEOTIDE SEQUENCE</scope>
    <source>
        <strain evidence="1">Huo1</strain>
        <tissue evidence="1">Leaf</tissue>
    </source>
</reference>
<name>A0A8X8YGS6_SALSN</name>
<protein>
    <submittedName>
        <fullName evidence="1">Uncharacterized protein</fullName>
    </submittedName>
</protein>
<reference evidence="1" key="1">
    <citation type="submission" date="2018-01" db="EMBL/GenBank/DDBJ databases">
        <authorList>
            <person name="Mao J.F."/>
        </authorList>
    </citation>
    <scope>NUCLEOTIDE SEQUENCE</scope>
    <source>
        <strain evidence="1">Huo1</strain>
        <tissue evidence="1">Leaf</tissue>
    </source>
</reference>
<dbReference type="EMBL" id="PNBA02000003">
    <property type="protein sequence ID" value="KAG6430417.1"/>
    <property type="molecule type" value="Genomic_DNA"/>
</dbReference>
<proteinExistence type="predicted"/>
<organism evidence="1">
    <name type="scientific">Salvia splendens</name>
    <name type="common">Scarlet sage</name>
    <dbReference type="NCBI Taxonomy" id="180675"/>
    <lineage>
        <taxon>Eukaryota</taxon>
        <taxon>Viridiplantae</taxon>
        <taxon>Streptophyta</taxon>
        <taxon>Embryophyta</taxon>
        <taxon>Tracheophyta</taxon>
        <taxon>Spermatophyta</taxon>
        <taxon>Magnoliopsida</taxon>
        <taxon>eudicotyledons</taxon>
        <taxon>Gunneridae</taxon>
        <taxon>Pentapetalae</taxon>
        <taxon>asterids</taxon>
        <taxon>lamiids</taxon>
        <taxon>Lamiales</taxon>
        <taxon>Lamiaceae</taxon>
        <taxon>Nepetoideae</taxon>
        <taxon>Mentheae</taxon>
        <taxon>Salviinae</taxon>
        <taxon>Salvia</taxon>
        <taxon>Salvia subgen. Calosphace</taxon>
        <taxon>core Calosphace</taxon>
    </lineage>
</organism>
<gene>
    <name evidence="1" type="ORF">SASPL_108483</name>
</gene>
<accession>A0A8X8YGS6</accession>
<keyword evidence="2" id="KW-1185">Reference proteome</keyword>
<sequence length="99" mass="10532">MRLISLGLGVDCAVGNLQFSDFPCAIGNGYLGFMTVNMSFDCSNAGCRVLPSIRAERGRDRVAKQDALDESVRSKTVEVEALQGVVAHLANITSDLVVA</sequence>
<evidence type="ECO:0000313" key="2">
    <source>
        <dbReference type="Proteomes" id="UP000298416"/>
    </source>
</evidence>
<dbReference type="Proteomes" id="UP000298416">
    <property type="component" value="Unassembled WGS sequence"/>
</dbReference>
<comment type="caution">
    <text evidence="1">The sequence shown here is derived from an EMBL/GenBank/DDBJ whole genome shotgun (WGS) entry which is preliminary data.</text>
</comment>
<dbReference type="AlphaFoldDB" id="A0A8X8YGS6"/>
<evidence type="ECO:0000313" key="1">
    <source>
        <dbReference type="EMBL" id="KAG6430417.1"/>
    </source>
</evidence>